<dbReference type="PRINTS" id="PR00598">
    <property type="entry name" value="HTHMARR"/>
</dbReference>
<dbReference type="Gene3D" id="1.10.10.10">
    <property type="entry name" value="Winged helix-like DNA-binding domain superfamily/Winged helix DNA-binding domain"/>
    <property type="match status" value="1"/>
</dbReference>
<dbReference type="GO" id="GO:0006950">
    <property type="term" value="P:response to stress"/>
    <property type="evidence" value="ECO:0007669"/>
    <property type="project" value="TreeGrafter"/>
</dbReference>
<dbReference type="PANTHER" id="PTHR33164">
    <property type="entry name" value="TRANSCRIPTIONAL REGULATOR, MARR FAMILY"/>
    <property type="match status" value="1"/>
</dbReference>
<gene>
    <name evidence="2" type="ORF">HNQ64_000192</name>
</gene>
<comment type="caution">
    <text evidence="2">The sequence shown here is derived from an EMBL/GenBank/DDBJ whole genome shotgun (WGS) entry which is preliminary data.</text>
</comment>
<dbReference type="Proteomes" id="UP000534294">
    <property type="component" value="Unassembled WGS sequence"/>
</dbReference>
<dbReference type="Pfam" id="PF12802">
    <property type="entry name" value="MarR_2"/>
    <property type="match status" value="1"/>
</dbReference>
<dbReference type="SUPFAM" id="SSF46785">
    <property type="entry name" value="Winged helix' DNA-binding domain"/>
    <property type="match status" value="1"/>
</dbReference>
<evidence type="ECO:0000313" key="2">
    <source>
        <dbReference type="EMBL" id="MBB5035958.1"/>
    </source>
</evidence>
<sequence length="143" mass="16185">MPTPRKITQKQYETLAAFRFALRQFLRFSEQAAHGAGVTPQQHQALLAIKGFPGRAKVTVGELAERLQIAHHSTVGLVDRLTSEKLVIREACKEDRRQVHVSLTKRGERLLEGLSSSHQEELRRIGPELRDLLEEMAGPKKEK</sequence>
<dbReference type="InterPro" id="IPR036388">
    <property type="entry name" value="WH-like_DNA-bd_sf"/>
</dbReference>
<evidence type="ECO:0000313" key="3">
    <source>
        <dbReference type="Proteomes" id="UP000534294"/>
    </source>
</evidence>
<dbReference type="AlphaFoldDB" id="A0A7W8DN35"/>
<dbReference type="GO" id="GO:0003700">
    <property type="term" value="F:DNA-binding transcription factor activity"/>
    <property type="evidence" value="ECO:0007669"/>
    <property type="project" value="InterPro"/>
</dbReference>
<dbReference type="GO" id="GO:0003677">
    <property type="term" value="F:DNA binding"/>
    <property type="evidence" value="ECO:0007669"/>
    <property type="project" value="UniProtKB-KW"/>
</dbReference>
<dbReference type="PANTHER" id="PTHR33164:SF43">
    <property type="entry name" value="HTH-TYPE TRANSCRIPTIONAL REPRESSOR YETL"/>
    <property type="match status" value="1"/>
</dbReference>
<evidence type="ECO:0000259" key="1">
    <source>
        <dbReference type="PROSITE" id="PS50995"/>
    </source>
</evidence>
<dbReference type="PROSITE" id="PS50995">
    <property type="entry name" value="HTH_MARR_2"/>
    <property type="match status" value="1"/>
</dbReference>
<reference evidence="2 3" key="1">
    <citation type="submission" date="2020-08" db="EMBL/GenBank/DDBJ databases">
        <title>Genomic Encyclopedia of Type Strains, Phase IV (KMG-IV): sequencing the most valuable type-strain genomes for metagenomic binning, comparative biology and taxonomic classification.</title>
        <authorList>
            <person name="Goeker M."/>
        </authorList>
    </citation>
    <scope>NUCLEOTIDE SEQUENCE [LARGE SCALE GENOMIC DNA]</scope>
    <source>
        <strain evidence="2 3">DSM 12251</strain>
    </source>
</reference>
<dbReference type="InterPro" id="IPR000835">
    <property type="entry name" value="HTH_MarR-typ"/>
</dbReference>
<feature type="domain" description="HTH marR-type" evidence="1">
    <location>
        <begin position="8"/>
        <end position="143"/>
    </location>
</feature>
<keyword evidence="2" id="KW-0238">DNA-binding</keyword>
<dbReference type="InterPro" id="IPR036390">
    <property type="entry name" value="WH_DNA-bd_sf"/>
</dbReference>
<protein>
    <submittedName>
        <fullName evidence="2">DNA-binding MarR family transcriptional regulator</fullName>
    </submittedName>
</protein>
<organism evidence="2 3">
    <name type="scientific">Prosthecobacter dejongeii</name>
    <dbReference type="NCBI Taxonomy" id="48465"/>
    <lineage>
        <taxon>Bacteria</taxon>
        <taxon>Pseudomonadati</taxon>
        <taxon>Verrucomicrobiota</taxon>
        <taxon>Verrucomicrobiia</taxon>
        <taxon>Verrucomicrobiales</taxon>
        <taxon>Verrucomicrobiaceae</taxon>
        <taxon>Prosthecobacter</taxon>
    </lineage>
</organism>
<name>A0A7W8DN35_9BACT</name>
<dbReference type="InterPro" id="IPR039422">
    <property type="entry name" value="MarR/SlyA-like"/>
</dbReference>
<accession>A0A7W8DN35</accession>
<proteinExistence type="predicted"/>
<keyword evidence="3" id="KW-1185">Reference proteome</keyword>
<dbReference type="RefSeq" id="WP_184204409.1">
    <property type="nucleotide sequence ID" value="NZ_JACHIF010000001.1"/>
</dbReference>
<dbReference type="SMART" id="SM00347">
    <property type="entry name" value="HTH_MARR"/>
    <property type="match status" value="1"/>
</dbReference>
<dbReference type="EMBL" id="JACHIF010000001">
    <property type="protein sequence ID" value="MBB5035958.1"/>
    <property type="molecule type" value="Genomic_DNA"/>
</dbReference>